<dbReference type="GO" id="GO:0003677">
    <property type="term" value="F:DNA binding"/>
    <property type="evidence" value="ECO:0007669"/>
    <property type="project" value="InterPro"/>
</dbReference>
<dbReference type="PANTHER" id="PTHR34605:SF4">
    <property type="entry name" value="DNA ADENINE METHYLTRANSFERASE"/>
    <property type="match status" value="1"/>
</dbReference>
<evidence type="ECO:0000313" key="2">
    <source>
        <dbReference type="EMBL" id="KAJ7736978.1"/>
    </source>
</evidence>
<evidence type="ECO:0000313" key="3">
    <source>
        <dbReference type="Proteomes" id="UP001215280"/>
    </source>
</evidence>
<dbReference type="EMBL" id="JARJLG010000146">
    <property type="protein sequence ID" value="KAJ7736978.1"/>
    <property type="molecule type" value="Genomic_DNA"/>
</dbReference>
<dbReference type="Gene3D" id="1.10.443.10">
    <property type="entry name" value="Intergrase catalytic core"/>
    <property type="match status" value="1"/>
</dbReference>
<keyword evidence="3" id="KW-1185">Reference proteome</keyword>
<organism evidence="2 3">
    <name type="scientific">Mycena maculata</name>
    <dbReference type="NCBI Taxonomy" id="230809"/>
    <lineage>
        <taxon>Eukaryota</taxon>
        <taxon>Fungi</taxon>
        <taxon>Dikarya</taxon>
        <taxon>Basidiomycota</taxon>
        <taxon>Agaricomycotina</taxon>
        <taxon>Agaricomycetes</taxon>
        <taxon>Agaricomycetidae</taxon>
        <taxon>Agaricales</taxon>
        <taxon>Marasmiineae</taxon>
        <taxon>Mycenaceae</taxon>
        <taxon>Mycena</taxon>
    </lineage>
</organism>
<dbReference type="PANTHER" id="PTHR34605">
    <property type="entry name" value="PHAGE_INTEGRASE DOMAIN-CONTAINING PROTEIN"/>
    <property type="match status" value="1"/>
</dbReference>
<dbReference type="SUPFAM" id="SSF56349">
    <property type="entry name" value="DNA breaking-rejoining enzymes"/>
    <property type="match status" value="1"/>
</dbReference>
<dbReference type="AlphaFoldDB" id="A0AAD7MX91"/>
<accession>A0AAD7MX91</accession>
<reference evidence="2" key="1">
    <citation type="submission" date="2023-03" db="EMBL/GenBank/DDBJ databases">
        <title>Massive genome expansion in bonnet fungi (Mycena s.s.) driven by repeated elements and novel gene families across ecological guilds.</title>
        <authorList>
            <consortium name="Lawrence Berkeley National Laboratory"/>
            <person name="Harder C.B."/>
            <person name="Miyauchi S."/>
            <person name="Viragh M."/>
            <person name="Kuo A."/>
            <person name="Thoen E."/>
            <person name="Andreopoulos B."/>
            <person name="Lu D."/>
            <person name="Skrede I."/>
            <person name="Drula E."/>
            <person name="Henrissat B."/>
            <person name="Morin E."/>
            <person name="Kohler A."/>
            <person name="Barry K."/>
            <person name="LaButti K."/>
            <person name="Morin E."/>
            <person name="Salamov A."/>
            <person name="Lipzen A."/>
            <person name="Mereny Z."/>
            <person name="Hegedus B."/>
            <person name="Baldrian P."/>
            <person name="Stursova M."/>
            <person name="Weitz H."/>
            <person name="Taylor A."/>
            <person name="Grigoriev I.V."/>
            <person name="Nagy L.G."/>
            <person name="Martin F."/>
            <person name="Kauserud H."/>
        </authorList>
    </citation>
    <scope>NUCLEOTIDE SEQUENCE</scope>
    <source>
        <strain evidence="2">CBHHK188m</strain>
    </source>
</reference>
<keyword evidence="1" id="KW-0233">DNA recombination</keyword>
<dbReference type="GO" id="GO:0015074">
    <property type="term" value="P:DNA integration"/>
    <property type="evidence" value="ECO:0007669"/>
    <property type="project" value="InterPro"/>
</dbReference>
<sequence>MSQDIPQALAAVYEAVYSPLDASDVPHINEVADDMEAEGETLPDDSEPNEDTDTADIFDVAQLQEHLLEASKGVTNETEKEYRRCDECNFDGTMKPPAQVRGSYNHAQKMRAAMTYAFGRLCGLGSLPWHESEVTGQMVGNPSVSETVGTYMTSLRRRKVRAGETATSARAITQETLHTIYDFNNRPDIEPKGEHDWGGARARKLLALAYVLSFLCLLRFDEVLKIQMQDIEWISDTCIKLTLPFRKTNQFGGVEPFYLYLLPPHLAHLYPIRALAEWLAISGITDGYLFRKIKSGDRVAVENSHMTSDTFLEMFHQNLLDIGIDPWPYGTHSFRRGGCQWLYTCCRWGLVRICDWGGWSTEFSNLTIVKYLILYVDDPSESREDYMNPNRPPSLKCFSCGRSCHCI</sequence>
<name>A0AAD7MX91_9AGAR</name>
<evidence type="ECO:0000256" key="1">
    <source>
        <dbReference type="ARBA" id="ARBA00023172"/>
    </source>
</evidence>
<dbReference type="Proteomes" id="UP001215280">
    <property type="component" value="Unassembled WGS sequence"/>
</dbReference>
<dbReference type="GO" id="GO:0006310">
    <property type="term" value="P:DNA recombination"/>
    <property type="evidence" value="ECO:0007669"/>
    <property type="project" value="UniProtKB-KW"/>
</dbReference>
<dbReference type="InterPro" id="IPR011010">
    <property type="entry name" value="DNA_brk_join_enz"/>
</dbReference>
<gene>
    <name evidence="2" type="ORF">DFH07DRAFT_870632</name>
</gene>
<proteinExistence type="predicted"/>
<protein>
    <submittedName>
        <fullName evidence="2">DNA breaking-rejoining enzyme</fullName>
    </submittedName>
</protein>
<comment type="caution">
    <text evidence="2">The sequence shown here is derived from an EMBL/GenBank/DDBJ whole genome shotgun (WGS) entry which is preliminary data.</text>
</comment>
<dbReference type="InterPro" id="IPR013762">
    <property type="entry name" value="Integrase-like_cat_sf"/>
</dbReference>
<dbReference type="InterPro" id="IPR052925">
    <property type="entry name" value="Phage_Integrase-like_Recomb"/>
</dbReference>